<keyword evidence="2" id="KW-1185">Reference proteome</keyword>
<organism evidence="1 2">
    <name type="scientific">Rhizobium calliandrae</name>
    <dbReference type="NCBI Taxonomy" id="1312182"/>
    <lineage>
        <taxon>Bacteria</taxon>
        <taxon>Pseudomonadati</taxon>
        <taxon>Pseudomonadota</taxon>
        <taxon>Alphaproteobacteria</taxon>
        <taxon>Hyphomicrobiales</taxon>
        <taxon>Rhizobiaceae</taxon>
        <taxon>Rhizobium/Agrobacterium group</taxon>
        <taxon>Rhizobium</taxon>
    </lineage>
</organism>
<evidence type="ECO:0000313" key="2">
    <source>
        <dbReference type="Proteomes" id="UP001172630"/>
    </source>
</evidence>
<gene>
    <name evidence="1" type="ORF">PY650_33480</name>
</gene>
<dbReference type="InterPro" id="IPR015424">
    <property type="entry name" value="PyrdxlP-dep_Trfase"/>
</dbReference>
<proteinExistence type="predicted"/>
<reference evidence="1" key="1">
    <citation type="submission" date="2023-06" db="EMBL/GenBank/DDBJ databases">
        <title>Phylogenetic Diversity of Rhizobium strains.</title>
        <authorList>
            <person name="Moura F.T."/>
            <person name="Helene L.C.F."/>
            <person name="Hungria M."/>
        </authorList>
    </citation>
    <scope>NUCLEOTIDE SEQUENCE</scope>
    <source>
        <strain evidence="1">CCGE524</strain>
    </source>
</reference>
<protein>
    <recommendedName>
        <fullName evidence="3">Aminotransferase class V-fold PLP-dependent enzyme</fullName>
    </recommendedName>
</protein>
<evidence type="ECO:0000313" key="1">
    <source>
        <dbReference type="EMBL" id="MDL2410417.1"/>
    </source>
</evidence>
<sequence>MIHSFRHDIYLPSTFELLTKGGDERIELDPIAMTNKYGCRPIPDCGLAAFGSATASTISEAGFDAAEEVRTRLLEALRNREPAEIYMAEISTLRSEFADLCRLTNLPGLEMIVSSSGTDAHMLAARLVDESAKIKTLAIMVQSTETGSGIAGALKGAESDLGKSVDVESIDIRAKDCSLRSTAVVADELEAMVSLAVARYDRILITLTDVSKTGILAPCPIRAQALKRRWPDIIEILVDASQFRLTPSTLQSYLTANCLVVITGSKFINGPAFSAMLLIPEAAASRLMTQSLNPAVGIASLQPEWPRHWNGVRSLPNSSNFGLLLRWKAALADLRAFRNISEEDIEKVVRAFHDAIVSALHYTQEFELLEQSALQCRPFAEGAAWDQVQTIFPFLLFHNDPRGKRTPVSTETTQEIYYQMRKDISPAAGRAHNPISSMRCELGQPVSCGELQGIRVSALRLSLSARLIVKAVEEGDRGIASLIEQGLLVLEKAAFLAK</sequence>
<evidence type="ECO:0008006" key="3">
    <source>
        <dbReference type="Google" id="ProtNLM"/>
    </source>
</evidence>
<dbReference type="Proteomes" id="UP001172630">
    <property type="component" value="Unassembled WGS sequence"/>
</dbReference>
<name>A0ABT7KQM9_9HYPH</name>
<dbReference type="Gene3D" id="3.40.640.10">
    <property type="entry name" value="Type I PLP-dependent aspartate aminotransferase-like (Major domain)"/>
    <property type="match status" value="1"/>
</dbReference>
<dbReference type="SUPFAM" id="SSF53383">
    <property type="entry name" value="PLP-dependent transferases"/>
    <property type="match status" value="1"/>
</dbReference>
<dbReference type="InterPro" id="IPR015421">
    <property type="entry name" value="PyrdxlP-dep_Trfase_major"/>
</dbReference>
<dbReference type="RefSeq" id="WP_285884277.1">
    <property type="nucleotide sequence ID" value="NZ_JARFYN010000081.1"/>
</dbReference>
<dbReference type="EMBL" id="JARFYN010000081">
    <property type="protein sequence ID" value="MDL2410417.1"/>
    <property type="molecule type" value="Genomic_DNA"/>
</dbReference>
<comment type="caution">
    <text evidence="1">The sequence shown here is derived from an EMBL/GenBank/DDBJ whole genome shotgun (WGS) entry which is preliminary data.</text>
</comment>
<accession>A0ABT7KQM9</accession>